<evidence type="ECO:0000313" key="1">
    <source>
        <dbReference type="EMBL" id="MBA9076091.1"/>
    </source>
</evidence>
<protein>
    <submittedName>
        <fullName evidence="1">Uncharacterized protein</fullName>
    </submittedName>
</protein>
<accession>A0A839GQI4</accession>
<gene>
    <name evidence="1" type="ORF">FHS90_000793</name>
</gene>
<comment type="caution">
    <text evidence="1">The sequence shown here is derived from an EMBL/GenBank/DDBJ whole genome shotgun (WGS) entry which is preliminary data.</text>
</comment>
<dbReference type="AlphaFoldDB" id="A0A839GQI4"/>
<dbReference type="Proteomes" id="UP000563094">
    <property type="component" value="Unassembled WGS sequence"/>
</dbReference>
<sequence length="81" mass="9659">MQLNLFAQQPPPLHLKLSRTARKRRDFTTADRRFIMANYTHGWMRAKEVAQKLERTYDSVRVFIERNPELQKHPRPAKQAA</sequence>
<reference evidence="1 2" key="1">
    <citation type="submission" date="2020-08" db="EMBL/GenBank/DDBJ databases">
        <title>Genomic Encyclopedia of Type Strains, Phase IV (KMG-IV): sequencing the most valuable type-strain genomes for metagenomic binning, comparative biology and taxonomic classification.</title>
        <authorList>
            <person name="Goeker M."/>
        </authorList>
    </citation>
    <scope>NUCLEOTIDE SEQUENCE [LARGE SCALE GENOMIC DNA]</scope>
    <source>
        <strain evidence="1 2">DSM 29854</strain>
    </source>
</reference>
<organism evidence="1 2">
    <name type="scientific">Rufibacter quisquiliarum</name>
    <dbReference type="NCBI Taxonomy" id="1549639"/>
    <lineage>
        <taxon>Bacteria</taxon>
        <taxon>Pseudomonadati</taxon>
        <taxon>Bacteroidota</taxon>
        <taxon>Cytophagia</taxon>
        <taxon>Cytophagales</taxon>
        <taxon>Hymenobacteraceae</taxon>
        <taxon>Rufibacter</taxon>
    </lineage>
</organism>
<dbReference type="RefSeq" id="WP_182511856.1">
    <property type="nucleotide sequence ID" value="NZ_JACJIQ010000002.1"/>
</dbReference>
<evidence type="ECO:0000313" key="2">
    <source>
        <dbReference type="Proteomes" id="UP000563094"/>
    </source>
</evidence>
<proteinExistence type="predicted"/>
<name>A0A839GQI4_9BACT</name>
<dbReference type="EMBL" id="JACJIQ010000002">
    <property type="protein sequence ID" value="MBA9076091.1"/>
    <property type="molecule type" value="Genomic_DNA"/>
</dbReference>
<keyword evidence="2" id="KW-1185">Reference proteome</keyword>